<name>A0ABD5PTV0_9EURY</name>
<dbReference type="RefSeq" id="WP_250141986.1">
    <property type="nucleotide sequence ID" value="NZ_JALIQP010000005.1"/>
</dbReference>
<dbReference type="Proteomes" id="UP001595898">
    <property type="component" value="Unassembled WGS sequence"/>
</dbReference>
<feature type="transmembrane region" description="Helical" evidence="6">
    <location>
        <begin position="292"/>
        <end position="325"/>
    </location>
</feature>
<accession>A0ABD5PTV0</accession>
<protein>
    <submittedName>
        <fullName evidence="7">AI-2E family transporter</fullName>
    </submittedName>
</protein>
<proteinExistence type="inferred from homology"/>
<keyword evidence="4 6" id="KW-1133">Transmembrane helix</keyword>
<sequence>MNLSKGYLLALVGIFAYLSLQLVLPFLQYVLGALLLAFVLFPVQERLENHVSPTIAAFALLVLALVGFVVPFVVVATAIAGDVARLLQGIEPEALQLTELERLIAEETGREVDLAGQLAGSAEQIGSILLDQTTMWVSALTHALVGLGVMLFLLYYLLKDGNNLMAWIRSVTPLPDDVQNDLYDELSEVMWAVLAGHVLIAIIQGVIAGLGLFATGIPNAAFWTFIMVILSLIPLVGAPLVWIPAVIYLFLMGEPLLALALGVYSTIVVGISDDYLRPIVVDRYAQISPAVIMLGVLGGIYAFGVMGLFFGPVIAGALIATVTVVDDNYDRLGDESDAI</sequence>
<dbReference type="EMBL" id="JBHSFA010000009">
    <property type="protein sequence ID" value="MFC4543990.1"/>
    <property type="molecule type" value="Genomic_DNA"/>
</dbReference>
<keyword evidence="5 6" id="KW-0472">Membrane</keyword>
<gene>
    <name evidence="7" type="ORF">ACFO5R_18845</name>
</gene>
<organism evidence="7 8">
    <name type="scientific">Halosolutus amylolyticus</name>
    <dbReference type="NCBI Taxonomy" id="2932267"/>
    <lineage>
        <taxon>Archaea</taxon>
        <taxon>Methanobacteriati</taxon>
        <taxon>Methanobacteriota</taxon>
        <taxon>Stenosarchaea group</taxon>
        <taxon>Halobacteria</taxon>
        <taxon>Halobacteriales</taxon>
        <taxon>Natrialbaceae</taxon>
        <taxon>Halosolutus</taxon>
    </lineage>
</organism>
<feature type="transmembrane region" description="Helical" evidence="6">
    <location>
        <begin position="220"/>
        <end position="241"/>
    </location>
</feature>
<feature type="transmembrane region" description="Helical" evidence="6">
    <location>
        <begin position="7"/>
        <end position="40"/>
    </location>
</feature>
<dbReference type="PANTHER" id="PTHR21716:SF4">
    <property type="entry name" value="TRANSMEMBRANE PROTEIN 245"/>
    <property type="match status" value="1"/>
</dbReference>
<evidence type="ECO:0000256" key="5">
    <source>
        <dbReference type="ARBA" id="ARBA00023136"/>
    </source>
</evidence>
<keyword evidence="8" id="KW-1185">Reference proteome</keyword>
<dbReference type="Pfam" id="PF01594">
    <property type="entry name" value="AI-2E_transport"/>
    <property type="match status" value="1"/>
</dbReference>
<comment type="subcellular location">
    <subcellularLocation>
        <location evidence="1">Membrane</location>
        <topology evidence="1">Multi-pass membrane protein</topology>
    </subcellularLocation>
</comment>
<evidence type="ECO:0000313" key="7">
    <source>
        <dbReference type="EMBL" id="MFC4543990.1"/>
    </source>
</evidence>
<keyword evidence="3 6" id="KW-0812">Transmembrane</keyword>
<dbReference type="PANTHER" id="PTHR21716">
    <property type="entry name" value="TRANSMEMBRANE PROTEIN"/>
    <property type="match status" value="1"/>
</dbReference>
<feature type="transmembrane region" description="Helical" evidence="6">
    <location>
        <begin position="136"/>
        <end position="158"/>
    </location>
</feature>
<feature type="transmembrane region" description="Helical" evidence="6">
    <location>
        <begin position="247"/>
        <end position="271"/>
    </location>
</feature>
<reference evidence="7 8" key="1">
    <citation type="journal article" date="2019" name="Int. J. Syst. Evol. Microbiol.">
        <title>The Global Catalogue of Microorganisms (GCM) 10K type strain sequencing project: providing services to taxonomists for standard genome sequencing and annotation.</title>
        <authorList>
            <consortium name="The Broad Institute Genomics Platform"/>
            <consortium name="The Broad Institute Genome Sequencing Center for Infectious Disease"/>
            <person name="Wu L."/>
            <person name="Ma J."/>
        </authorList>
    </citation>
    <scope>NUCLEOTIDE SEQUENCE [LARGE SCALE GENOMIC DNA]</scope>
    <source>
        <strain evidence="7 8">WLHS5</strain>
    </source>
</reference>
<feature type="transmembrane region" description="Helical" evidence="6">
    <location>
        <begin position="55"/>
        <end position="80"/>
    </location>
</feature>
<evidence type="ECO:0000313" key="8">
    <source>
        <dbReference type="Proteomes" id="UP001595898"/>
    </source>
</evidence>
<evidence type="ECO:0000256" key="1">
    <source>
        <dbReference type="ARBA" id="ARBA00004141"/>
    </source>
</evidence>
<evidence type="ECO:0000256" key="4">
    <source>
        <dbReference type="ARBA" id="ARBA00022989"/>
    </source>
</evidence>
<dbReference type="AlphaFoldDB" id="A0ABD5PTV0"/>
<comment type="similarity">
    <text evidence="2">Belongs to the autoinducer-2 exporter (AI-2E) (TC 2.A.86) family.</text>
</comment>
<evidence type="ECO:0000256" key="3">
    <source>
        <dbReference type="ARBA" id="ARBA00022692"/>
    </source>
</evidence>
<feature type="transmembrane region" description="Helical" evidence="6">
    <location>
        <begin position="189"/>
        <end position="213"/>
    </location>
</feature>
<evidence type="ECO:0000256" key="6">
    <source>
        <dbReference type="SAM" id="Phobius"/>
    </source>
</evidence>
<dbReference type="InterPro" id="IPR002549">
    <property type="entry name" value="AI-2E-like"/>
</dbReference>
<comment type="caution">
    <text evidence="7">The sequence shown here is derived from an EMBL/GenBank/DDBJ whole genome shotgun (WGS) entry which is preliminary data.</text>
</comment>
<evidence type="ECO:0000256" key="2">
    <source>
        <dbReference type="ARBA" id="ARBA00009773"/>
    </source>
</evidence>
<dbReference type="GO" id="GO:0016020">
    <property type="term" value="C:membrane"/>
    <property type="evidence" value="ECO:0007669"/>
    <property type="project" value="UniProtKB-SubCell"/>
</dbReference>